<evidence type="ECO:0000313" key="1">
    <source>
        <dbReference type="EMBL" id="KNC54274.1"/>
    </source>
</evidence>
<name>A0A0L0DPP1_THETB</name>
<dbReference type="Proteomes" id="UP000054408">
    <property type="component" value="Unassembled WGS sequence"/>
</dbReference>
<sequence>MTYISLHCRAYDEAAELFNDLATKLTDSQADAALVALEQQRRHRLGTVSLHASLDL</sequence>
<organism evidence="1 2">
    <name type="scientific">Thecamonas trahens ATCC 50062</name>
    <dbReference type="NCBI Taxonomy" id="461836"/>
    <lineage>
        <taxon>Eukaryota</taxon>
        <taxon>Apusozoa</taxon>
        <taxon>Apusomonadida</taxon>
        <taxon>Apusomonadidae</taxon>
        <taxon>Thecamonas</taxon>
    </lineage>
</organism>
<dbReference type="AlphaFoldDB" id="A0A0L0DPP1"/>
<protein>
    <submittedName>
        <fullName evidence="1">Uncharacterized protein</fullName>
    </submittedName>
</protein>
<dbReference type="EMBL" id="GL349487">
    <property type="protein sequence ID" value="KNC54274.1"/>
    <property type="molecule type" value="Genomic_DNA"/>
</dbReference>
<reference evidence="1 2" key="1">
    <citation type="submission" date="2010-05" db="EMBL/GenBank/DDBJ databases">
        <title>The Genome Sequence of Thecamonas trahens ATCC 50062.</title>
        <authorList>
            <consortium name="The Broad Institute Genome Sequencing Platform"/>
            <person name="Russ C."/>
            <person name="Cuomo C."/>
            <person name="Shea T."/>
            <person name="Young S.K."/>
            <person name="Zeng Q."/>
            <person name="Koehrsen M."/>
            <person name="Haas B."/>
            <person name="Borodovsky M."/>
            <person name="Guigo R."/>
            <person name="Alvarado L."/>
            <person name="Berlin A."/>
            <person name="Bochicchio J."/>
            <person name="Borenstein D."/>
            <person name="Chapman S."/>
            <person name="Chen Z."/>
            <person name="Freedman E."/>
            <person name="Gellesch M."/>
            <person name="Goldberg J."/>
            <person name="Griggs A."/>
            <person name="Gujja S."/>
            <person name="Heilman E."/>
            <person name="Heiman D."/>
            <person name="Hepburn T."/>
            <person name="Howarth C."/>
            <person name="Jen D."/>
            <person name="Larson L."/>
            <person name="Mehta T."/>
            <person name="Park D."/>
            <person name="Pearson M."/>
            <person name="Roberts A."/>
            <person name="Saif S."/>
            <person name="Shenoy N."/>
            <person name="Sisk P."/>
            <person name="Stolte C."/>
            <person name="Sykes S."/>
            <person name="Thomson T."/>
            <person name="Walk T."/>
            <person name="White J."/>
            <person name="Yandava C."/>
            <person name="Burger G."/>
            <person name="Gray M.W."/>
            <person name="Holland P.W.H."/>
            <person name="King N."/>
            <person name="Lang F.B.F."/>
            <person name="Roger A.J."/>
            <person name="Ruiz-Trillo I."/>
            <person name="Lander E."/>
            <person name="Nusbaum C."/>
        </authorList>
    </citation>
    <scope>NUCLEOTIDE SEQUENCE [LARGE SCALE GENOMIC DNA]</scope>
    <source>
        <strain evidence="1 2">ATCC 50062</strain>
    </source>
</reference>
<dbReference type="GeneID" id="25568392"/>
<proteinExistence type="predicted"/>
<evidence type="ECO:0000313" key="2">
    <source>
        <dbReference type="Proteomes" id="UP000054408"/>
    </source>
</evidence>
<dbReference type="RefSeq" id="XP_013753906.1">
    <property type="nucleotide sequence ID" value="XM_013898452.1"/>
</dbReference>
<gene>
    <name evidence="1" type="ORF">AMSG_10073</name>
</gene>
<keyword evidence="2" id="KW-1185">Reference proteome</keyword>
<accession>A0A0L0DPP1</accession>